<protein>
    <submittedName>
        <fullName evidence="1">Uncharacterized protein</fullName>
    </submittedName>
</protein>
<dbReference type="AlphaFoldDB" id="A0A645CIP9"/>
<name>A0A645CIP9_9ZZZZ</name>
<comment type="caution">
    <text evidence="1">The sequence shown here is derived from an EMBL/GenBank/DDBJ whole genome shotgun (WGS) entry which is preliminary data.</text>
</comment>
<accession>A0A645CIP9</accession>
<proteinExistence type="predicted"/>
<evidence type="ECO:0000313" key="1">
    <source>
        <dbReference type="EMBL" id="MPM76825.1"/>
    </source>
</evidence>
<dbReference type="EMBL" id="VSSQ01027527">
    <property type="protein sequence ID" value="MPM76825.1"/>
    <property type="molecule type" value="Genomic_DNA"/>
</dbReference>
<reference evidence="1" key="1">
    <citation type="submission" date="2019-08" db="EMBL/GenBank/DDBJ databases">
        <authorList>
            <person name="Kucharzyk K."/>
            <person name="Murdoch R.W."/>
            <person name="Higgins S."/>
            <person name="Loffler F."/>
        </authorList>
    </citation>
    <scope>NUCLEOTIDE SEQUENCE</scope>
</reference>
<organism evidence="1">
    <name type="scientific">bioreactor metagenome</name>
    <dbReference type="NCBI Taxonomy" id="1076179"/>
    <lineage>
        <taxon>unclassified sequences</taxon>
        <taxon>metagenomes</taxon>
        <taxon>ecological metagenomes</taxon>
    </lineage>
</organism>
<sequence>MLDSGVESVLLPDQFGALPEQFIQTRIEDIVQIPRQGVIVEACSLNSPPEQYVRGRGIVEIPHTGQGELLPSVEDRTDHRLHGHPGREPALPVVLHVLVDQGADAGCLHHGHGNGAACGQTFVGAFLPDDPHLSLVQAPNKREHVLRARIRT</sequence>
<gene>
    <name evidence="1" type="ORF">SDC9_123824</name>
</gene>